<dbReference type="Proteomes" id="UP000054721">
    <property type="component" value="Unassembled WGS sequence"/>
</dbReference>
<reference evidence="2 3" key="1">
    <citation type="submission" date="2015-05" db="EMBL/GenBank/DDBJ databases">
        <title>Evolution of Trichinella species and genotypes.</title>
        <authorList>
            <person name="Korhonen P.K."/>
            <person name="Edoardo P."/>
            <person name="Giuseppe L.R."/>
            <person name="Gasser R.B."/>
        </authorList>
    </citation>
    <scope>NUCLEOTIDE SEQUENCE [LARGE SCALE GENOMIC DNA]</scope>
    <source>
        <strain evidence="2">ISS10</strain>
    </source>
</reference>
<keyword evidence="3" id="KW-1185">Reference proteome</keyword>
<feature type="region of interest" description="Disordered" evidence="1">
    <location>
        <begin position="15"/>
        <end position="36"/>
    </location>
</feature>
<evidence type="ECO:0000313" key="3">
    <source>
        <dbReference type="Proteomes" id="UP000054721"/>
    </source>
</evidence>
<protein>
    <submittedName>
        <fullName evidence="2">Uncharacterized protein</fullName>
    </submittedName>
</protein>
<evidence type="ECO:0000313" key="2">
    <source>
        <dbReference type="EMBL" id="KRZ46622.1"/>
    </source>
</evidence>
<organism evidence="2 3">
    <name type="scientific">Trichinella nativa</name>
    <dbReference type="NCBI Taxonomy" id="6335"/>
    <lineage>
        <taxon>Eukaryota</taxon>
        <taxon>Metazoa</taxon>
        <taxon>Ecdysozoa</taxon>
        <taxon>Nematoda</taxon>
        <taxon>Enoplea</taxon>
        <taxon>Dorylaimia</taxon>
        <taxon>Trichinellida</taxon>
        <taxon>Trichinellidae</taxon>
        <taxon>Trichinella</taxon>
    </lineage>
</organism>
<proteinExistence type="predicted"/>
<accession>A0A0V1KHX2</accession>
<comment type="caution">
    <text evidence="2">The sequence shown here is derived from an EMBL/GenBank/DDBJ whole genome shotgun (WGS) entry which is preliminary data.</text>
</comment>
<sequence>MLHYVHSSHIYNSQKLEKTQMSLNRGMGTENANGWN</sequence>
<evidence type="ECO:0000256" key="1">
    <source>
        <dbReference type="SAM" id="MobiDB-lite"/>
    </source>
</evidence>
<dbReference type="AlphaFoldDB" id="A0A0V1KHX2"/>
<dbReference type="EMBL" id="JYDW01002705">
    <property type="protein sequence ID" value="KRZ46622.1"/>
    <property type="molecule type" value="Genomic_DNA"/>
</dbReference>
<name>A0A0V1KHX2_9BILA</name>
<gene>
    <name evidence="2" type="ORF">T02_4184</name>
</gene>